<feature type="transmembrane region" description="Helical" evidence="9">
    <location>
        <begin position="222"/>
        <end position="244"/>
    </location>
</feature>
<evidence type="ECO:0000313" key="13">
    <source>
        <dbReference type="Proteomes" id="UP000001876"/>
    </source>
</evidence>
<evidence type="ECO:0000256" key="3">
    <source>
        <dbReference type="ARBA" id="ARBA00022553"/>
    </source>
</evidence>
<feature type="region of interest" description="Disordered" evidence="8">
    <location>
        <begin position="502"/>
        <end position="528"/>
    </location>
</feature>
<comment type="subcellular location">
    <subcellularLocation>
        <location evidence="1">Membrane</location>
        <topology evidence="1">Multi-pass membrane protein</topology>
    </subcellularLocation>
</comment>
<evidence type="ECO:0000256" key="6">
    <source>
        <dbReference type="ARBA" id="ARBA00023136"/>
    </source>
</evidence>
<gene>
    <name evidence="12" type="ORF">MICPUCDRAFT_70932</name>
</gene>
<keyword evidence="6 9" id="KW-0472">Membrane</keyword>
<feature type="region of interest" description="Disordered" evidence="8">
    <location>
        <begin position="809"/>
        <end position="839"/>
    </location>
</feature>
<keyword evidence="5 9" id="KW-1133">Transmembrane helix</keyword>
<dbReference type="InterPro" id="IPR003594">
    <property type="entry name" value="HATPase_dom"/>
</dbReference>
<organism evidence="13">
    <name type="scientific">Micromonas pusilla (strain CCMP1545)</name>
    <name type="common">Picoplanktonic green alga</name>
    <dbReference type="NCBI Taxonomy" id="564608"/>
    <lineage>
        <taxon>Eukaryota</taxon>
        <taxon>Viridiplantae</taxon>
        <taxon>Chlorophyta</taxon>
        <taxon>Mamiellophyceae</taxon>
        <taxon>Mamiellales</taxon>
        <taxon>Mamiellaceae</taxon>
        <taxon>Micromonas</taxon>
    </lineage>
</organism>
<proteinExistence type="inferred from homology"/>
<feature type="compositionally biased region" description="Basic and acidic residues" evidence="8">
    <location>
        <begin position="507"/>
        <end position="528"/>
    </location>
</feature>
<dbReference type="GO" id="GO:0000155">
    <property type="term" value="F:phosphorelay sensor kinase activity"/>
    <property type="evidence" value="ECO:0007669"/>
    <property type="project" value="InterPro"/>
</dbReference>
<dbReference type="Proteomes" id="UP000001876">
    <property type="component" value="Unassembled WGS sequence"/>
</dbReference>
<feature type="transmembrane region" description="Helical" evidence="9">
    <location>
        <begin position="70"/>
        <end position="90"/>
    </location>
</feature>
<evidence type="ECO:0000256" key="7">
    <source>
        <dbReference type="PROSITE-ProRule" id="PRU00169"/>
    </source>
</evidence>
<evidence type="ECO:0000256" key="9">
    <source>
        <dbReference type="SAM" id="Phobius"/>
    </source>
</evidence>
<dbReference type="Gene3D" id="3.40.50.2300">
    <property type="match status" value="1"/>
</dbReference>
<accession>C1MYB7</accession>
<dbReference type="OMA" id="IIECMGG"/>
<dbReference type="Pfam" id="PF00512">
    <property type="entry name" value="HisKA"/>
    <property type="match status" value="1"/>
</dbReference>
<dbReference type="InterPro" id="IPR005467">
    <property type="entry name" value="His_kinase_dom"/>
</dbReference>
<evidence type="ECO:0000256" key="5">
    <source>
        <dbReference type="ARBA" id="ARBA00022989"/>
    </source>
</evidence>
<dbReference type="PANTHER" id="PTHR45339:SF5">
    <property type="entry name" value="HISTIDINE KINASE"/>
    <property type="match status" value="1"/>
</dbReference>
<dbReference type="CDD" id="cd17546">
    <property type="entry name" value="REC_hyHK_CKI1_RcsC-like"/>
    <property type="match status" value="1"/>
</dbReference>
<feature type="domain" description="Response regulatory" evidence="11">
    <location>
        <begin position="855"/>
        <end position="981"/>
    </location>
</feature>
<dbReference type="SMART" id="SM00387">
    <property type="entry name" value="HATPase_c"/>
    <property type="match status" value="1"/>
</dbReference>
<evidence type="ECO:0000256" key="1">
    <source>
        <dbReference type="ARBA" id="ARBA00004141"/>
    </source>
</evidence>
<dbReference type="InterPro" id="IPR001425">
    <property type="entry name" value="Arc/bac/fun_rhodopsins"/>
</dbReference>
<evidence type="ECO:0000256" key="4">
    <source>
        <dbReference type="ARBA" id="ARBA00022692"/>
    </source>
</evidence>
<feature type="compositionally biased region" description="Low complexity" evidence="8">
    <location>
        <begin position="814"/>
        <end position="839"/>
    </location>
</feature>
<evidence type="ECO:0000259" key="11">
    <source>
        <dbReference type="PROSITE" id="PS50110"/>
    </source>
</evidence>
<evidence type="ECO:0000256" key="8">
    <source>
        <dbReference type="SAM" id="MobiDB-lite"/>
    </source>
</evidence>
<dbReference type="KEGG" id="mpp:MICPUCDRAFT_70932"/>
<dbReference type="Gene3D" id="1.10.287.130">
    <property type="match status" value="1"/>
</dbReference>
<dbReference type="GO" id="GO:0016020">
    <property type="term" value="C:membrane"/>
    <property type="evidence" value="ECO:0007669"/>
    <property type="project" value="UniProtKB-SubCell"/>
</dbReference>
<dbReference type="GeneID" id="9685688"/>
<feature type="transmembrane region" description="Helical" evidence="9">
    <location>
        <begin position="265"/>
        <end position="287"/>
    </location>
</feature>
<evidence type="ECO:0000313" key="12">
    <source>
        <dbReference type="EMBL" id="EEH55023.1"/>
    </source>
</evidence>
<feature type="modified residue" description="4-aspartylphosphate" evidence="7">
    <location>
        <position position="910"/>
    </location>
</feature>
<dbReference type="eggNOG" id="KOG0519">
    <property type="taxonomic scope" value="Eukaryota"/>
</dbReference>
<dbReference type="SUPFAM" id="SSF81321">
    <property type="entry name" value="Family A G protein-coupled receptor-like"/>
    <property type="match status" value="1"/>
</dbReference>
<dbReference type="SUPFAM" id="SSF52172">
    <property type="entry name" value="CheY-like"/>
    <property type="match status" value="1"/>
</dbReference>
<dbReference type="Gene3D" id="1.20.1070.10">
    <property type="entry name" value="Rhodopsin 7-helix transmembrane proteins"/>
    <property type="match status" value="1"/>
</dbReference>
<dbReference type="Pfam" id="PF00072">
    <property type="entry name" value="Response_reg"/>
    <property type="match status" value="1"/>
</dbReference>
<dbReference type="InterPro" id="IPR003661">
    <property type="entry name" value="HisK_dim/P_dom"/>
</dbReference>
<name>C1MYB7_MICPC</name>
<keyword evidence="4 9" id="KW-0812">Transmembrane</keyword>
<dbReference type="Pfam" id="PF01036">
    <property type="entry name" value="Bac_rhodopsin"/>
    <property type="match status" value="1"/>
</dbReference>
<evidence type="ECO:0000259" key="10">
    <source>
        <dbReference type="PROSITE" id="PS50109"/>
    </source>
</evidence>
<dbReference type="PANTHER" id="PTHR45339">
    <property type="entry name" value="HYBRID SIGNAL TRANSDUCTION HISTIDINE KINASE J"/>
    <property type="match status" value="1"/>
</dbReference>
<dbReference type="SMART" id="SM00448">
    <property type="entry name" value="REC"/>
    <property type="match status" value="1"/>
</dbReference>
<dbReference type="AlphaFoldDB" id="C1MYB7"/>
<dbReference type="STRING" id="564608.C1MYB7"/>
<keyword evidence="13" id="KW-1185">Reference proteome</keyword>
<dbReference type="InterPro" id="IPR036097">
    <property type="entry name" value="HisK_dim/P_sf"/>
</dbReference>
<dbReference type="RefSeq" id="XP_003060254.1">
    <property type="nucleotide sequence ID" value="XM_003060208.1"/>
</dbReference>
<dbReference type="InterPro" id="IPR036890">
    <property type="entry name" value="HATPase_C_sf"/>
</dbReference>
<dbReference type="SUPFAM" id="SSF47384">
    <property type="entry name" value="Homodimeric domain of signal transducing histidine kinase"/>
    <property type="match status" value="1"/>
</dbReference>
<dbReference type="PROSITE" id="PS50110">
    <property type="entry name" value="RESPONSE_REGULATORY"/>
    <property type="match status" value="1"/>
</dbReference>
<dbReference type="OrthoDB" id="60033at2759"/>
<reference evidence="12 13" key="1">
    <citation type="journal article" date="2009" name="Science">
        <title>Green evolution and dynamic adaptations revealed by genomes of the marine picoeukaryotes Micromonas.</title>
        <authorList>
            <person name="Worden A.Z."/>
            <person name="Lee J.H."/>
            <person name="Mock T."/>
            <person name="Rouze P."/>
            <person name="Simmons M.P."/>
            <person name="Aerts A.L."/>
            <person name="Allen A.E."/>
            <person name="Cuvelier M.L."/>
            <person name="Derelle E."/>
            <person name="Everett M.V."/>
            <person name="Foulon E."/>
            <person name="Grimwood J."/>
            <person name="Gundlach H."/>
            <person name="Henrissat B."/>
            <person name="Napoli C."/>
            <person name="McDonald S.M."/>
            <person name="Parker M.S."/>
            <person name="Rombauts S."/>
            <person name="Salamov A."/>
            <person name="Von Dassow P."/>
            <person name="Badger J.H."/>
            <person name="Coutinho P.M."/>
            <person name="Demir E."/>
            <person name="Dubchak I."/>
            <person name="Gentemann C."/>
            <person name="Eikrem W."/>
            <person name="Gready J.E."/>
            <person name="John U."/>
            <person name="Lanier W."/>
            <person name="Lindquist E.A."/>
            <person name="Lucas S."/>
            <person name="Mayer K.F."/>
            <person name="Moreau H."/>
            <person name="Not F."/>
            <person name="Otillar R."/>
            <person name="Panaud O."/>
            <person name="Pangilinan J."/>
            <person name="Paulsen I."/>
            <person name="Piegu B."/>
            <person name="Poliakov A."/>
            <person name="Robbens S."/>
            <person name="Schmutz J."/>
            <person name="Toulza E."/>
            <person name="Wyss T."/>
            <person name="Zelensky A."/>
            <person name="Zhou K."/>
            <person name="Armbrust E.V."/>
            <person name="Bhattacharya D."/>
            <person name="Goodenough U.W."/>
            <person name="Van de Peer Y."/>
            <person name="Grigoriev I.V."/>
        </authorList>
    </citation>
    <scope>NUCLEOTIDE SEQUENCE [LARGE SCALE GENOMIC DNA]</scope>
    <source>
        <strain evidence="12 13">CCMP1545</strain>
    </source>
</reference>
<keyword evidence="3 7" id="KW-0597">Phosphoprotein</keyword>
<dbReference type="SMART" id="SM01021">
    <property type="entry name" value="Bac_rhodopsin"/>
    <property type="match status" value="1"/>
</dbReference>
<protein>
    <submittedName>
        <fullName evidence="12">Predicted protein</fullName>
    </submittedName>
</protein>
<dbReference type="InterPro" id="IPR011006">
    <property type="entry name" value="CheY-like_superfamily"/>
</dbReference>
<sequence>MGNAAVASTEPVSVARTQVMPTVSPWNLAGMATAFVLLNRAIQRVIPGISVGVPNADGSVESVDESHARMAFVVFTAALFFNVNAAAFSIHDSKRKLNLQVAYISTIAAYTHYEMAEGRDWYVNTFGPSGEVVSGLRQLEWACTTPILLLLVQNLHAFVFAALPRAMGPKKTSLTTTRDGTTKAANAIAPYVPVNRIALILADELMILCGLVAPLTRGLERFAFLSVAMACFGFIIYHSLFALVDITRRADGLSVADAGRVKCIAALKMIAWTVYPAVYFAVLFGVMTPARQHEIYLYNDVLTKFSYSLVISAGSMRFVEMVDQKRTQLTAHMAGMQRTFFFNITHELRTPLNSIIGFNTLAMESGELTEFTESFIKASLTSAEALLSLINQILDVAKFEGAKDAGSSDGPAIELSEDVFTLRQLIEQVTDISQKASSSGVDLVIHIEHPEHFNTKFVGDFFRLRQCCVNLVDNAIKYSSNVQGRSSLVEFTMSICRARGQRAGSARGERGGGDSRGQRDQQSEKGDESIFDDVRDVSGITFSVKDNGVGIPAAKQHNLFVPFSQPADHKAAKEKGTGLGLVITKNIIECMGGEIEFESKEDEGTKFFFTVDFKHARLSAVDYEEEFEGATDLGFGSAVSGGGLDTEHEQSLPANARVVLHPGMSASSRKHVVNILKCFGGRAGVNYVSVPSADKLAGKIEQASGLGIPIVLADIEDTEKTLNLVKQTPKKAGVVIFGLPYQLIDFHRRTSDLRNVQTVLRPVKPSDFLRAAWKLANVNALGEPDWMHDTGGECDDGVAERLRAAEANADHNAGRAAADSGASASPGDEGDGATAAAASSASAEDLKHELLAGMRVLLVEDNVMNQQMAKFSIIRSGAELEIAQHGKEAVDMVSSRLEQKLPNYDCVLMDMMMPVMDGATATVLIRELEKKHGAEKPHAIVGLSANVGPEYTDKVKKAGMNGSLSKPFYPATLRNVLEQVYKGTYAGFSGKGGKDAAAADIQSKPGN</sequence>
<dbReference type="Gene3D" id="3.30.565.10">
    <property type="entry name" value="Histidine kinase-like ATPase, C-terminal domain"/>
    <property type="match status" value="1"/>
</dbReference>
<dbReference type="SMART" id="SM00388">
    <property type="entry name" value="HisKA"/>
    <property type="match status" value="1"/>
</dbReference>
<comment type="similarity">
    <text evidence="2">Belongs to the archaeal/bacterial/fungal opsin family.</text>
</comment>
<feature type="domain" description="Histidine kinase" evidence="10">
    <location>
        <begin position="343"/>
        <end position="615"/>
    </location>
</feature>
<dbReference type="SUPFAM" id="SSF55874">
    <property type="entry name" value="ATPase domain of HSP90 chaperone/DNA topoisomerase II/histidine kinase"/>
    <property type="match status" value="1"/>
</dbReference>
<dbReference type="PRINTS" id="PR00344">
    <property type="entry name" value="BCTRLSENSOR"/>
</dbReference>
<dbReference type="EMBL" id="GG663742">
    <property type="protein sequence ID" value="EEH55023.1"/>
    <property type="molecule type" value="Genomic_DNA"/>
</dbReference>
<dbReference type="InterPro" id="IPR001789">
    <property type="entry name" value="Sig_transdc_resp-reg_receiver"/>
</dbReference>
<dbReference type="Pfam" id="PF02518">
    <property type="entry name" value="HATPase_c"/>
    <property type="match status" value="1"/>
</dbReference>
<dbReference type="CDD" id="cd00082">
    <property type="entry name" value="HisKA"/>
    <property type="match status" value="1"/>
</dbReference>
<evidence type="ECO:0000256" key="2">
    <source>
        <dbReference type="ARBA" id="ARBA00008130"/>
    </source>
</evidence>
<dbReference type="InterPro" id="IPR004358">
    <property type="entry name" value="Sig_transdc_His_kin-like_C"/>
</dbReference>
<dbReference type="PROSITE" id="PS50109">
    <property type="entry name" value="HIS_KIN"/>
    <property type="match status" value="1"/>
</dbReference>